<sequence length="264" mass="29308">MSDSRYDAIIDADVDLESEAGYNNDFDIEAADPMTTPTGLIDEPAATSKPRGGIFSVSRYAQYFDVETAEVLKRCWAAIFPRQDFYEGVMGNKPDLWGPFWIATTVAFVLFSSSTIVGYVASHAGGLQYYYDFGLLSAAAGIMYAYTFIVPLVLYLGLVYYKSEHANILECLTLYGYSNVVWIPVAIVATAPFQLFGWNKAANIIRWIATAVGYSISLLFLVRNLNPVLKSTDSRTARMLLIVIIALHTGLAIAVKFTFFHYKV</sequence>
<organism evidence="8 9">
    <name type="scientific">Tortispora caseinolytica NRRL Y-17796</name>
    <dbReference type="NCBI Taxonomy" id="767744"/>
    <lineage>
        <taxon>Eukaryota</taxon>
        <taxon>Fungi</taxon>
        <taxon>Dikarya</taxon>
        <taxon>Ascomycota</taxon>
        <taxon>Saccharomycotina</taxon>
        <taxon>Trigonopsidomycetes</taxon>
        <taxon>Trigonopsidales</taxon>
        <taxon>Trigonopsidaceae</taxon>
        <taxon>Tortispora</taxon>
    </lineage>
</organism>
<evidence type="ECO:0000259" key="7">
    <source>
        <dbReference type="Pfam" id="PF04893"/>
    </source>
</evidence>
<feature type="domain" description="Yip1" evidence="7">
    <location>
        <begin position="82"/>
        <end position="252"/>
    </location>
</feature>
<evidence type="ECO:0000256" key="4">
    <source>
        <dbReference type="ARBA" id="ARBA00022989"/>
    </source>
</evidence>
<dbReference type="Proteomes" id="UP000095023">
    <property type="component" value="Unassembled WGS sequence"/>
</dbReference>
<feature type="transmembrane region" description="Helical" evidence="6">
    <location>
        <begin position="100"/>
        <end position="121"/>
    </location>
</feature>
<evidence type="ECO:0000256" key="6">
    <source>
        <dbReference type="RuleBase" id="RU361264"/>
    </source>
</evidence>
<name>A0A1E4TL84_9ASCO</name>
<keyword evidence="3 6" id="KW-0812">Transmembrane</keyword>
<dbReference type="PANTHER" id="PTHR12822:SF2">
    <property type="entry name" value="PROTEIN YIPF"/>
    <property type="match status" value="1"/>
</dbReference>
<keyword evidence="5 6" id="KW-0472">Membrane</keyword>
<accession>A0A1E4TL84</accession>
<evidence type="ECO:0000256" key="2">
    <source>
        <dbReference type="ARBA" id="ARBA00010596"/>
    </source>
</evidence>
<dbReference type="PANTHER" id="PTHR12822">
    <property type="entry name" value="PROTEIN YIPF"/>
    <property type="match status" value="1"/>
</dbReference>
<reference evidence="9" key="1">
    <citation type="submission" date="2016-02" db="EMBL/GenBank/DDBJ databases">
        <title>Comparative genomics of biotechnologically important yeasts.</title>
        <authorList>
            <consortium name="DOE Joint Genome Institute"/>
            <person name="Riley R."/>
            <person name="Haridas S."/>
            <person name="Wolfe K.H."/>
            <person name="Lopes M.R."/>
            <person name="Hittinger C.T."/>
            <person name="Goker M."/>
            <person name="Salamov A."/>
            <person name="Wisecaver J."/>
            <person name="Long T.M."/>
            <person name="Aerts A.L."/>
            <person name="Barry K."/>
            <person name="Choi C."/>
            <person name="Clum A."/>
            <person name="Coughlan A.Y."/>
            <person name="Deshpande S."/>
            <person name="Douglass A.P."/>
            <person name="Hanson S.J."/>
            <person name="Klenk H.-P."/>
            <person name="Labutti K."/>
            <person name="Lapidus A."/>
            <person name="Lindquist E."/>
            <person name="Lipzen A."/>
            <person name="Meier-Kolthoff J.P."/>
            <person name="Ohm R.A."/>
            <person name="Otillar R.P."/>
            <person name="Pangilinan J."/>
            <person name="Peng Y."/>
            <person name="Rokas A."/>
            <person name="Rosa C.A."/>
            <person name="Scheuner C."/>
            <person name="Sibirny A.A."/>
            <person name="Slot J.C."/>
            <person name="Stielow J.B."/>
            <person name="Sun H."/>
            <person name="Kurtzman C.P."/>
            <person name="Blackwell M."/>
            <person name="Jeffries T.W."/>
            <person name="Grigoriev I.V."/>
        </authorList>
    </citation>
    <scope>NUCLEOTIDE SEQUENCE [LARGE SCALE GENOMIC DNA]</scope>
    <source>
        <strain evidence="9">NRRL Y-17796</strain>
    </source>
</reference>
<feature type="transmembrane region" description="Helical" evidence="6">
    <location>
        <begin position="204"/>
        <end position="225"/>
    </location>
</feature>
<dbReference type="AlphaFoldDB" id="A0A1E4TL84"/>
<dbReference type="GO" id="GO:0000139">
    <property type="term" value="C:Golgi membrane"/>
    <property type="evidence" value="ECO:0007669"/>
    <property type="project" value="UniProtKB-SubCell"/>
</dbReference>
<evidence type="ECO:0000256" key="3">
    <source>
        <dbReference type="ARBA" id="ARBA00022692"/>
    </source>
</evidence>
<evidence type="ECO:0000313" key="9">
    <source>
        <dbReference type="Proteomes" id="UP000095023"/>
    </source>
</evidence>
<dbReference type="EMBL" id="KV453841">
    <property type="protein sequence ID" value="ODV92487.1"/>
    <property type="molecule type" value="Genomic_DNA"/>
</dbReference>
<evidence type="ECO:0000256" key="5">
    <source>
        <dbReference type="ARBA" id="ARBA00023136"/>
    </source>
</evidence>
<feature type="transmembrane region" description="Helical" evidence="6">
    <location>
        <begin position="237"/>
        <end position="262"/>
    </location>
</feature>
<protein>
    <recommendedName>
        <fullName evidence="6">Protein YIP</fullName>
    </recommendedName>
</protein>
<feature type="transmembrane region" description="Helical" evidence="6">
    <location>
        <begin position="172"/>
        <end position="198"/>
    </location>
</feature>
<evidence type="ECO:0000313" key="8">
    <source>
        <dbReference type="EMBL" id="ODV92487.1"/>
    </source>
</evidence>
<evidence type="ECO:0000256" key="1">
    <source>
        <dbReference type="ARBA" id="ARBA00004141"/>
    </source>
</evidence>
<dbReference type="InterPro" id="IPR006977">
    <property type="entry name" value="Yip1_dom"/>
</dbReference>
<proteinExistence type="inferred from homology"/>
<dbReference type="OrthoDB" id="10256463at2759"/>
<comment type="subcellular location">
    <subcellularLocation>
        <location evidence="6">Golgi apparatus membrane</location>
        <topology evidence="6">Multi-pass membrane protein</topology>
    </subcellularLocation>
    <subcellularLocation>
        <location evidence="1">Membrane</location>
        <topology evidence="1">Multi-pass membrane protein</topology>
    </subcellularLocation>
</comment>
<comment type="similarity">
    <text evidence="2 6">Belongs to the YIP1 family.</text>
</comment>
<keyword evidence="4 6" id="KW-1133">Transmembrane helix</keyword>
<dbReference type="GO" id="GO:0016192">
    <property type="term" value="P:vesicle-mediated transport"/>
    <property type="evidence" value="ECO:0007669"/>
    <property type="project" value="InterPro"/>
</dbReference>
<keyword evidence="9" id="KW-1185">Reference proteome</keyword>
<dbReference type="GO" id="GO:0031267">
    <property type="term" value="F:small GTPase binding"/>
    <property type="evidence" value="ECO:0007669"/>
    <property type="project" value="InterPro"/>
</dbReference>
<dbReference type="Pfam" id="PF04893">
    <property type="entry name" value="Yip1"/>
    <property type="match status" value="1"/>
</dbReference>
<gene>
    <name evidence="8" type="ORF">CANCADRAFT_1081</name>
</gene>
<feature type="transmembrane region" description="Helical" evidence="6">
    <location>
        <begin position="133"/>
        <end position="160"/>
    </location>
</feature>
<dbReference type="InterPro" id="IPR039765">
    <property type="entry name" value="Yip5/YIPF1/YIPF2"/>
</dbReference>